<dbReference type="PANTHER" id="PTHR45348">
    <property type="entry name" value="HYPOTHETICAL OXIDOREDUCTASE (EUROFUNG)"/>
    <property type="match status" value="1"/>
</dbReference>
<dbReference type="Gene3D" id="3.40.50.720">
    <property type="entry name" value="NAD(P)-binding Rossmann-like Domain"/>
    <property type="match status" value="1"/>
</dbReference>
<dbReference type="Proteomes" id="UP000054251">
    <property type="component" value="Unassembled WGS sequence"/>
</dbReference>
<dbReference type="AlphaFoldDB" id="A0A0V1PV25"/>
<dbReference type="Pfam" id="PF08240">
    <property type="entry name" value="ADH_N"/>
    <property type="match status" value="1"/>
</dbReference>
<evidence type="ECO:0000313" key="2">
    <source>
        <dbReference type="EMBL" id="KSA00034.1"/>
    </source>
</evidence>
<proteinExistence type="predicted"/>
<evidence type="ECO:0000313" key="3">
    <source>
        <dbReference type="Proteomes" id="UP000054251"/>
    </source>
</evidence>
<dbReference type="OrthoDB" id="48317at2759"/>
<reference evidence="2 3" key="1">
    <citation type="submission" date="2015-11" db="EMBL/GenBank/DDBJ databases">
        <title>The genome of Debaryomyces fabryi.</title>
        <authorList>
            <person name="Tafer H."/>
            <person name="Lopandic K."/>
        </authorList>
    </citation>
    <scope>NUCLEOTIDE SEQUENCE [LARGE SCALE GENOMIC DNA]</scope>
    <source>
        <strain evidence="2 3">CBS 789</strain>
    </source>
</reference>
<dbReference type="Pfam" id="PF00107">
    <property type="entry name" value="ADH_zinc_N"/>
    <property type="match status" value="1"/>
</dbReference>
<dbReference type="PANTHER" id="PTHR45348:SF2">
    <property type="entry name" value="ZINC-TYPE ALCOHOL DEHYDROGENASE-LIKE PROTEIN C2E1P3.01"/>
    <property type="match status" value="1"/>
</dbReference>
<name>A0A0V1PV25_9ASCO</name>
<dbReference type="InterPro" id="IPR013149">
    <property type="entry name" value="ADH-like_C"/>
</dbReference>
<sequence>MSTETYSETQTEKHGLVLNNENQSALAVTNFNEPLKVIFDHPIPKLGDYEILVNNKAIGLNPIDWKGKKYGFGIYHFPWINGRESSGVVVKKGKNVDEFELGDRVIISSTSYRDNRTSTFQQYTAIDSRLAWNLPDSLSFEDGATVGVGLVTAGVLLYNSLELELNEKAKTKKAATLLLWGGATVVGLYVTQLAKIHGLKVISVASLENEEYIKSLGVDVVIDRHLDISEISKKVLEVAEDGIDYGIDCVSRETSAVVIDILSKSSSKLKEARPIFSGIVSIPKYVPENISHKEVIIKKFHEDVNFGKSLVDITAGYLSTGQIQPVRYKSYNGGLHTIDGALKELELLGAKAEKYVVSVQG</sequence>
<dbReference type="InterPro" id="IPR020843">
    <property type="entry name" value="ER"/>
</dbReference>
<dbReference type="CDD" id="cd08249">
    <property type="entry name" value="enoyl_reductase_like"/>
    <property type="match status" value="1"/>
</dbReference>
<dbReference type="SUPFAM" id="SSF51735">
    <property type="entry name" value="NAD(P)-binding Rossmann-fold domains"/>
    <property type="match status" value="1"/>
</dbReference>
<protein>
    <recommendedName>
        <fullName evidence="1">Enoyl reductase (ER) domain-containing protein</fullName>
    </recommendedName>
</protein>
<dbReference type="GeneID" id="26841197"/>
<dbReference type="EMBL" id="LMYN01000106">
    <property type="protein sequence ID" value="KSA00034.1"/>
    <property type="molecule type" value="Genomic_DNA"/>
</dbReference>
<gene>
    <name evidence="2" type="ORF">AC631_04188</name>
</gene>
<organism evidence="2 3">
    <name type="scientific">Debaryomyces fabryi</name>
    <dbReference type="NCBI Taxonomy" id="58627"/>
    <lineage>
        <taxon>Eukaryota</taxon>
        <taxon>Fungi</taxon>
        <taxon>Dikarya</taxon>
        <taxon>Ascomycota</taxon>
        <taxon>Saccharomycotina</taxon>
        <taxon>Pichiomycetes</taxon>
        <taxon>Debaryomycetaceae</taxon>
        <taxon>Debaryomyces</taxon>
    </lineage>
</organism>
<dbReference type="GO" id="GO:0016651">
    <property type="term" value="F:oxidoreductase activity, acting on NAD(P)H"/>
    <property type="evidence" value="ECO:0007669"/>
    <property type="project" value="InterPro"/>
</dbReference>
<comment type="caution">
    <text evidence="2">The sequence shown here is derived from an EMBL/GenBank/DDBJ whole genome shotgun (WGS) entry which is preliminary data.</text>
</comment>
<dbReference type="InterPro" id="IPR036291">
    <property type="entry name" value="NAD(P)-bd_dom_sf"/>
</dbReference>
<feature type="domain" description="Enoyl reductase (ER)" evidence="1">
    <location>
        <begin position="30"/>
        <end position="338"/>
    </location>
</feature>
<dbReference type="Gene3D" id="3.90.180.10">
    <property type="entry name" value="Medium-chain alcohol dehydrogenases, catalytic domain"/>
    <property type="match status" value="1"/>
</dbReference>
<dbReference type="SMART" id="SM00829">
    <property type="entry name" value="PKS_ER"/>
    <property type="match status" value="1"/>
</dbReference>
<accession>A0A0V1PV25</accession>
<evidence type="ECO:0000259" key="1">
    <source>
        <dbReference type="SMART" id="SM00829"/>
    </source>
</evidence>
<dbReference type="InterPro" id="IPR011032">
    <property type="entry name" value="GroES-like_sf"/>
</dbReference>
<keyword evidence="3" id="KW-1185">Reference proteome</keyword>
<dbReference type="InterPro" id="IPR047122">
    <property type="entry name" value="Trans-enoyl_RdTase-like"/>
</dbReference>
<dbReference type="RefSeq" id="XP_015466136.1">
    <property type="nucleotide sequence ID" value="XM_015613017.1"/>
</dbReference>
<dbReference type="InterPro" id="IPR013154">
    <property type="entry name" value="ADH-like_N"/>
</dbReference>
<dbReference type="SUPFAM" id="SSF50129">
    <property type="entry name" value="GroES-like"/>
    <property type="match status" value="1"/>
</dbReference>